<dbReference type="Proteomes" id="UP000612893">
    <property type="component" value="Unassembled WGS sequence"/>
</dbReference>
<evidence type="ECO:0000256" key="3">
    <source>
        <dbReference type="ARBA" id="ARBA00022989"/>
    </source>
</evidence>
<name>A0A934K057_9BACT</name>
<reference evidence="8" key="1">
    <citation type="submission" date="2020-10" db="EMBL/GenBank/DDBJ databases">
        <title>Ca. Dormibacterota MAGs.</title>
        <authorList>
            <person name="Montgomery K."/>
        </authorList>
    </citation>
    <scope>NUCLEOTIDE SEQUENCE [LARGE SCALE GENOMIC DNA]</scope>
    <source>
        <strain evidence="8">SC8812_S17_10</strain>
    </source>
</reference>
<keyword evidence="3 6" id="KW-1133">Transmembrane helix</keyword>
<dbReference type="RefSeq" id="WP_338199558.1">
    <property type="nucleotide sequence ID" value="NZ_JAEKNR010000058.1"/>
</dbReference>
<dbReference type="Pfam" id="PF06271">
    <property type="entry name" value="RDD"/>
    <property type="match status" value="1"/>
</dbReference>
<gene>
    <name evidence="8" type="ORF">JF922_04780</name>
</gene>
<evidence type="ECO:0000259" key="7">
    <source>
        <dbReference type="Pfam" id="PF06271"/>
    </source>
</evidence>
<feature type="non-terminal residue" evidence="8">
    <location>
        <position position="233"/>
    </location>
</feature>
<feature type="region of interest" description="Disordered" evidence="5">
    <location>
        <begin position="180"/>
        <end position="199"/>
    </location>
</feature>
<evidence type="ECO:0000256" key="2">
    <source>
        <dbReference type="ARBA" id="ARBA00022692"/>
    </source>
</evidence>
<dbReference type="InterPro" id="IPR010432">
    <property type="entry name" value="RDD"/>
</dbReference>
<evidence type="ECO:0000313" key="9">
    <source>
        <dbReference type="Proteomes" id="UP000612893"/>
    </source>
</evidence>
<feature type="domain" description="RDD" evidence="7">
    <location>
        <begin position="37"/>
        <end position="166"/>
    </location>
</feature>
<proteinExistence type="predicted"/>
<dbReference type="PANTHER" id="PTHR38480">
    <property type="entry name" value="SLR0254 PROTEIN"/>
    <property type="match status" value="1"/>
</dbReference>
<comment type="subcellular location">
    <subcellularLocation>
        <location evidence="1">Membrane</location>
        <topology evidence="1">Multi-pass membrane protein</topology>
    </subcellularLocation>
</comment>
<evidence type="ECO:0000256" key="5">
    <source>
        <dbReference type="SAM" id="MobiDB-lite"/>
    </source>
</evidence>
<keyword evidence="9" id="KW-1185">Reference proteome</keyword>
<accession>A0A934K057</accession>
<evidence type="ECO:0000256" key="1">
    <source>
        <dbReference type="ARBA" id="ARBA00004141"/>
    </source>
</evidence>
<evidence type="ECO:0000256" key="6">
    <source>
        <dbReference type="SAM" id="Phobius"/>
    </source>
</evidence>
<protein>
    <submittedName>
        <fullName evidence="8">RDD family protein</fullName>
    </submittedName>
</protein>
<keyword evidence="2 6" id="KW-0812">Transmembrane</keyword>
<dbReference type="EMBL" id="JAEKNR010000058">
    <property type="protein sequence ID" value="MBJ7597384.1"/>
    <property type="molecule type" value="Genomic_DNA"/>
</dbReference>
<feature type="transmembrane region" description="Helical" evidence="6">
    <location>
        <begin position="79"/>
        <end position="96"/>
    </location>
</feature>
<evidence type="ECO:0000256" key="4">
    <source>
        <dbReference type="ARBA" id="ARBA00023136"/>
    </source>
</evidence>
<dbReference type="GO" id="GO:0016020">
    <property type="term" value="C:membrane"/>
    <property type="evidence" value="ECO:0007669"/>
    <property type="project" value="UniProtKB-SubCell"/>
</dbReference>
<feature type="transmembrane region" description="Helical" evidence="6">
    <location>
        <begin position="133"/>
        <end position="153"/>
    </location>
</feature>
<sequence length="233" mass="25159">MEEGAGGPQGLPPDWQHAVPDELVVATPERVSFSYETANLGSRFVAQLVDLAALLGMLIGLGGIAAAIGALTHDSTVPLLLMLVGGFAIVWGYFVVSEAVWSGQTLGKRALKLRTVDVRGGPLSVSQALIRNLVRIVDFLPSYYLIGAIAIFVTRRNQRLGDLAAGTVVVRERQAVSLRDLGSEPAPDSPAPPPRWGRRLEPQLRRFVVAYAGRRQQLPPWRRAELAAQVEPA</sequence>
<evidence type="ECO:0000313" key="8">
    <source>
        <dbReference type="EMBL" id="MBJ7597384.1"/>
    </source>
</evidence>
<organism evidence="8 9">
    <name type="scientific">Candidatus Nephthysia bennettiae</name>
    <dbReference type="NCBI Taxonomy" id="3127016"/>
    <lineage>
        <taxon>Bacteria</taxon>
        <taxon>Bacillati</taxon>
        <taxon>Candidatus Dormiibacterota</taxon>
        <taxon>Candidatus Dormibacteria</taxon>
        <taxon>Candidatus Dormibacterales</taxon>
        <taxon>Candidatus Dormibacteraceae</taxon>
        <taxon>Candidatus Nephthysia</taxon>
    </lineage>
</organism>
<dbReference type="AlphaFoldDB" id="A0A934K057"/>
<dbReference type="PANTHER" id="PTHR38480:SF1">
    <property type="entry name" value="SLR0254 PROTEIN"/>
    <property type="match status" value="1"/>
</dbReference>
<keyword evidence="4 6" id="KW-0472">Membrane</keyword>
<feature type="transmembrane region" description="Helical" evidence="6">
    <location>
        <begin position="51"/>
        <end position="72"/>
    </location>
</feature>
<comment type="caution">
    <text evidence="8">The sequence shown here is derived from an EMBL/GenBank/DDBJ whole genome shotgun (WGS) entry which is preliminary data.</text>
</comment>